<reference evidence="1 2" key="1">
    <citation type="journal article" date="2022" name="Genome Biol. Evol.">
        <title>The Spruce Budworm Genome: Reconstructing the Evolutionary History of Antifreeze Proteins.</title>
        <authorList>
            <person name="Beliveau C."/>
            <person name="Gagne P."/>
            <person name="Picq S."/>
            <person name="Vernygora O."/>
            <person name="Keeling C.I."/>
            <person name="Pinkney K."/>
            <person name="Doucet D."/>
            <person name="Wen F."/>
            <person name="Johnston J.S."/>
            <person name="Maaroufi H."/>
            <person name="Boyle B."/>
            <person name="Laroche J."/>
            <person name="Dewar K."/>
            <person name="Juretic N."/>
            <person name="Blackburn G."/>
            <person name="Nisole A."/>
            <person name="Brunet B."/>
            <person name="Brandao M."/>
            <person name="Lumley L."/>
            <person name="Duan J."/>
            <person name="Quan G."/>
            <person name="Lucarotti C.J."/>
            <person name="Roe A.D."/>
            <person name="Sperling F.A.H."/>
            <person name="Levesque R.C."/>
            <person name="Cusson M."/>
        </authorList>
    </citation>
    <scope>NUCLEOTIDE SEQUENCE [LARGE SCALE GENOMIC DNA]</scope>
    <source>
        <strain evidence="1">Glfc:IPQL:Cfum</strain>
    </source>
</reference>
<organism evidence="1 2">
    <name type="scientific">Choristoneura fumiferana</name>
    <name type="common">Spruce budworm moth</name>
    <name type="synonym">Archips fumiferana</name>
    <dbReference type="NCBI Taxonomy" id="7141"/>
    <lineage>
        <taxon>Eukaryota</taxon>
        <taxon>Metazoa</taxon>
        <taxon>Ecdysozoa</taxon>
        <taxon>Arthropoda</taxon>
        <taxon>Hexapoda</taxon>
        <taxon>Insecta</taxon>
        <taxon>Pterygota</taxon>
        <taxon>Neoptera</taxon>
        <taxon>Endopterygota</taxon>
        <taxon>Lepidoptera</taxon>
        <taxon>Glossata</taxon>
        <taxon>Ditrysia</taxon>
        <taxon>Tortricoidea</taxon>
        <taxon>Tortricidae</taxon>
        <taxon>Tortricinae</taxon>
        <taxon>Choristoneura</taxon>
    </lineage>
</organism>
<evidence type="ECO:0000313" key="1">
    <source>
        <dbReference type="EMBL" id="KAI8439038.1"/>
    </source>
</evidence>
<evidence type="ECO:0000313" key="2">
    <source>
        <dbReference type="Proteomes" id="UP001064048"/>
    </source>
</evidence>
<keyword evidence="2" id="KW-1185">Reference proteome</keyword>
<name>A0ACC0KR66_CHOFU</name>
<gene>
    <name evidence="1" type="ORF">MSG28_012910</name>
</gene>
<dbReference type="EMBL" id="CM046123">
    <property type="protein sequence ID" value="KAI8439038.1"/>
    <property type="molecule type" value="Genomic_DNA"/>
</dbReference>
<dbReference type="Proteomes" id="UP001064048">
    <property type="component" value="Chromosome 23"/>
</dbReference>
<protein>
    <submittedName>
        <fullName evidence="1">Uncharacterized protein</fullName>
    </submittedName>
</protein>
<proteinExistence type="predicted"/>
<accession>A0ACC0KR66</accession>
<sequence>MAAPLPLPPGRCRDHACRAPPKGAMPKPPVKQPCGVCPPCAAACNADAPPTEAELEAARLAVRLDQTQDSFKRKITECAMLRAEAAQCKEEADRERAAARDTQARLRELEQRFDALGDHAHALLRNKEQTVNKGPAVRALKQCYREARDEVDELRALLADQAVQLQDYRAKHGAAAAAAEEQKKQLAALDTDNTRIADQINLEVHRVKVKFQERLAELAPLPQLLSATQRRLDAAQHAAALADHSAAHLGAELEVAREKVQMALNMSSGQPAAAPQERNDDKLLAVLQARVTQLTELNATLKGEVERQKAGALRLEEAVAACTRRLQEKMHECAALGGELELAREDAGRAVRRADQHADTLQKCMQTTVAEMQRQLALTNKQLETAERDRESTKSRMECQLARLRGAVERADLRVVALTAQAAAIRAGDGGSSDGLADQPECLCQNYFET</sequence>
<comment type="caution">
    <text evidence="1">The sequence shown here is derived from an EMBL/GenBank/DDBJ whole genome shotgun (WGS) entry which is preliminary data.</text>
</comment>